<evidence type="ECO:0000256" key="8">
    <source>
        <dbReference type="SAM" id="Coils"/>
    </source>
</evidence>
<keyword evidence="2 7" id="KW-0547">Nucleotide-binding</keyword>
<keyword evidence="11" id="KW-1185">Reference proteome</keyword>
<dbReference type="GO" id="GO:0140664">
    <property type="term" value="F:ATP-dependent DNA damage sensor activity"/>
    <property type="evidence" value="ECO:0007669"/>
    <property type="project" value="InterPro"/>
</dbReference>
<feature type="domain" description="Smr" evidence="9">
    <location>
        <begin position="696"/>
        <end position="770"/>
    </location>
</feature>
<dbReference type="STRING" id="416591.Tlet_1050"/>
<keyword evidence="5 7" id="KW-0694">RNA-binding</keyword>
<dbReference type="GO" id="GO:0016887">
    <property type="term" value="F:ATP hydrolysis activity"/>
    <property type="evidence" value="ECO:0007669"/>
    <property type="project" value="InterPro"/>
</dbReference>
<dbReference type="HOGENOM" id="CLU_011252_2_1_0"/>
<evidence type="ECO:0000256" key="4">
    <source>
        <dbReference type="ARBA" id="ARBA00022840"/>
    </source>
</evidence>
<dbReference type="Pfam" id="PF01713">
    <property type="entry name" value="Smr"/>
    <property type="match status" value="1"/>
</dbReference>
<evidence type="ECO:0000313" key="10">
    <source>
        <dbReference type="EMBL" id="ABV33615.1"/>
    </source>
</evidence>
<dbReference type="eggNOG" id="COG1193">
    <property type="taxonomic scope" value="Bacteria"/>
</dbReference>
<dbReference type="PANTHER" id="PTHR48466">
    <property type="entry name" value="OS10G0509000 PROTEIN-RELATED"/>
    <property type="match status" value="1"/>
</dbReference>
<comment type="function">
    <text evidence="7">Acts as a ribosome collision sensor, splitting the ribosome into its 2 subunits. Detects stalled/collided 70S ribosomes which it binds and splits by an ATP-hydrolysis driven conformational change. Acts upstream of the ribosome quality control system (RQC), a ribosome-associated complex that mediates the extraction of incompletely synthesized nascent chains from stalled ribosomes and their subsequent degradation. Probably generates substrates for RQC.</text>
</comment>
<dbReference type="Proteomes" id="UP000002016">
    <property type="component" value="Chromosome"/>
</dbReference>
<dbReference type="FunFam" id="3.40.50.300:FF:000830">
    <property type="entry name" value="Endonuclease MutS2"/>
    <property type="match status" value="1"/>
</dbReference>
<dbReference type="SUPFAM" id="SSF52540">
    <property type="entry name" value="P-loop containing nucleoside triphosphate hydrolases"/>
    <property type="match status" value="1"/>
</dbReference>
<dbReference type="GO" id="GO:0006298">
    <property type="term" value="P:mismatch repair"/>
    <property type="evidence" value="ECO:0007669"/>
    <property type="project" value="InterPro"/>
</dbReference>
<accession>A8F631</accession>
<dbReference type="HAMAP" id="MF_00092">
    <property type="entry name" value="MutS2"/>
    <property type="match status" value="1"/>
</dbReference>
<feature type="binding site" evidence="7">
    <location>
        <begin position="328"/>
        <end position="335"/>
    </location>
    <ligand>
        <name>ATP</name>
        <dbReference type="ChEBI" id="CHEBI:30616"/>
    </ligand>
</feature>
<dbReference type="Gene3D" id="3.30.1370.110">
    <property type="match status" value="1"/>
</dbReference>
<evidence type="ECO:0000256" key="6">
    <source>
        <dbReference type="ARBA" id="ARBA00023125"/>
    </source>
</evidence>
<dbReference type="InterPro" id="IPR002625">
    <property type="entry name" value="Smr_dom"/>
</dbReference>
<evidence type="ECO:0000256" key="3">
    <source>
        <dbReference type="ARBA" id="ARBA00022801"/>
    </source>
</evidence>
<dbReference type="GO" id="GO:0043023">
    <property type="term" value="F:ribosomal large subunit binding"/>
    <property type="evidence" value="ECO:0007669"/>
    <property type="project" value="UniProtKB-UniRule"/>
</dbReference>
<dbReference type="SMART" id="SM00463">
    <property type="entry name" value="SMR"/>
    <property type="match status" value="1"/>
</dbReference>
<dbReference type="InterPro" id="IPR000432">
    <property type="entry name" value="DNA_mismatch_repair_MutS_C"/>
</dbReference>
<dbReference type="NCBIfam" id="TIGR01069">
    <property type="entry name" value="mutS2"/>
    <property type="match status" value="1"/>
</dbReference>
<keyword evidence="4 7" id="KW-0067">ATP-binding</keyword>
<keyword evidence="6 7" id="KW-0238">DNA-binding</keyword>
<dbReference type="GO" id="GO:0004519">
    <property type="term" value="F:endonuclease activity"/>
    <property type="evidence" value="ECO:0007669"/>
    <property type="project" value="UniProtKB-UniRule"/>
</dbReference>
<comment type="similarity">
    <text evidence="7">Belongs to the DNA mismatch repair MutS family. MutS2 subfamily.</text>
</comment>
<dbReference type="SMART" id="SM00533">
    <property type="entry name" value="MUTSd"/>
    <property type="match status" value="1"/>
</dbReference>
<dbReference type="Gene3D" id="3.40.50.300">
    <property type="entry name" value="P-loop containing nucleotide triphosphate hydrolases"/>
    <property type="match status" value="1"/>
</dbReference>
<comment type="function">
    <text evidence="7">Endonuclease that is involved in the suppression of homologous recombination and thus may have a key role in the control of bacterial genetic diversity.</text>
</comment>
<dbReference type="GO" id="GO:0045910">
    <property type="term" value="P:negative regulation of DNA recombination"/>
    <property type="evidence" value="ECO:0007669"/>
    <property type="project" value="InterPro"/>
</dbReference>
<dbReference type="InterPro" id="IPR005747">
    <property type="entry name" value="MutS2"/>
</dbReference>
<dbReference type="GO" id="GO:0019843">
    <property type="term" value="F:rRNA binding"/>
    <property type="evidence" value="ECO:0007669"/>
    <property type="project" value="UniProtKB-UniRule"/>
</dbReference>
<dbReference type="GO" id="GO:0005524">
    <property type="term" value="F:ATP binding"/>
    <property type="evidence" value="ECO:0007669"/>
    <property type="project" value="UniProtKB-UniRule"/>
</dbReference>
<dbReference type="RefSeq" id="WP_012003096.1">
    <property type="nucleotide sequence ID" value="NC_009828.1"/>
</dbReference>
<evidence type="ECO:0000259" key="9">
    <source>
        <dbReference type="PROSITE" id="PS50828"/>
    </source>
</evidence>
<dbReference type="InterPro" id="IPR027417">
    <property type="entry name" value="P-loop_NTPase"/>
</dbReference>
<evidence type="ECO:0000256" key="5">
    <source>
        <dbReference type="ARBA" id="ARBA00022884"/>
    </source>
</evidence>
<evidence type="ECO:0000313" key="11">
    <source>
        <dbReference type="Proteomes" id="UP000002016"/>
    </source>
</evidence>
<dbReference type="PANTHER" id="PTHR48466:SF2">
    <property type="entry name" value="OS10G0509000 PROTEIN"/>
    <property type="match status" value="1"/>
</dbReference>
<protein>
    <recommendedName>
        <fullName evidence="7">Endonuclease MutS2</fullName>
        <ecNumber evidence="7">3.1.-.-</ecNumber>
    </recommendedName>
    <alternativeName>
        <fullName evidence="7">Ribosome-associated protein quality control-upstream factor</fullName>
        <shortName evidence="7">RQC-upstream factor</shortName>
        <shortName evidence="7">RqcU</shortName>
        <ecNumber evidence="7">3.6.4.-</ecNumber>
    </alternativeName>
</protein>
<dbReference type="SUPFAM" id="SSF48334">
    <property type="entry name" value="DNA repair protein MutS, domain III"/>
    <property type="match status" value="1"/>
</dbReference>
<dbReference type="PROSITE" id="PS00486">
    <property type="entry name" value="DNA_MISMATCH_REPAIR_2"/>
    <property type="match status" value="1"/>
</dbReference>
<keyword evidence="7" id="KW-0255">Endonuclease</keyword>
<dbReference type="OrthoDB" id="9808166at2"/>
<dbReference type="InterPro" id="IPR036187">
    <property type="entry name" value="DNA_mismatch_repair_MutS_sf"/>
</dbReference>
<dbReference type="SMART" id="SM00534">
    <property type="entry name" value="MUTSac"/>
    <property type="match status" value="1"/>
</dbReference>
<comment type="subunit">
    <text evidence="7">Homodimer. Binds to stalled ribosomes, contacting rRNA.</text>
</comment>
<dbReference type="InterPro" id="IPR036063">
    <property type="entry name" value="Smr_dom_sf"/>
</dbReference>
<dbReference type="EC" id="3.1.-.-" evidence="7"/>
<gene>
    <name evidence="7" type="primary">mutS2</name>
    <name evidence="7" type="synonym">rqcU</name>
    <name evidence="10" type="ordered locus">Tlet_1050</name>
</gene>
<keyword evidence="3 7" id="KW-0378">Hydrolase</keyword>
<dbReference type="SUPFAM" id="SSF160443">
    <property type="entry name" value="SMR domain-like"/>
    <property type="match status" value="1"/>
</dbReference>
<feature type="coiled-coil region" evidence="8">
    <location>
        <begin position="509"/>
        <end position="600"/>
    </location>
</feature>
<dbReference type="EC" id="3.6.4.-" evidence="7"/>
<evidence type="ECO:0000256" key="7">
    <source>
        <dbReference type="HAMAP-Rule" id="MF_00092"/>
    </source>
</evidence>
<dbReference type="InterPro" id="IPR007696">
    <property type="entry name" value="DNA_mismatch_repair_MutS_core"/>
</dbReference>
<dbReference type="AlphaFoldDB" id="A8F631"/>
<dbReference type="PROSITE" id="PS50828">
    <property type="entry name" value="SMR"/>
    <property type="match status" value="1"/>
</dbReference>
<dbReference type="GO" id="GO:0030983">
    <property type="term" value="F:mismatched DNA binding"/>
    <property type="evidence" value="ECO:0007669"/>
    <property type="project" value="InterPro"/>
</dbReference>
<proteinExistence type="inferred from homology"/>
<dbReference type="PIRSF" id="PIRSF005814">
    <property type="entry name" value="MutS_YshD"/>
    <property type="match status" value="1"/>
</dbReference>
<feature type="coiled-coil region" evidence="8">
    <location>
        <begin position="142"/>
        <end position="169"/>
    </location>
</feature>
<name>A8F631_PSELT</name>
<keyword evidence="1 7" id="KW-0699">rRNA-binding</keyword>
<keyword evidence="7" id="KW-0540">Nuclease</keyword>
<dbReference type="InterPro" id="IPR045076">
    <property type="entry name" value="MutS"/>
</dbReference>
<organism evidence="10 11">
    <name type="scientific">Pseudothermotoga lettingae (strain ATCC BAA-301 / DSM 14385 / NBRC 107922 / TMO)</name>
    <name type="common">Thermotoga lettingae</name>
    <dbReference type="NCBI Taxonomy" id="416591"/>
    <lineage>
        <taxon>Bacteria</taxon>
        <taxon>Thermotogati</taxon>
        <taxon>Thermotogota</taxon>
        <taxon>Thermotogae</taxon>
        <taxon>Thermotogales</taxon>
        <taxon>Thermotogaceae</taxon>
        <taxon>Pseudothermotoga</taxon>
    </lineage>
</organism>
<reference evidence="10 11" key="2">
    <citation type="journal article" date="2009" name="Proc. Natl. Acad. Sci. U.S.A.">
        <title>On the chimeric nature, thermophilic origin, and phylogenetic placement of the Thermotogales.</title>
        <authorList>
            <person name="Zhaxybayeva O."/>
            <person name="Swithers K.S."/>
            <person name="Lapierre P."/>
            <person name="Fournier G.P."/>
            <person name="Bickhart D.M."/>
            <person name="DeBoy R.T."/>
            <person name="Nelson K.E."/>
            <person name="Nesbo C.L."/>
            <person name="Doolittle W.F."/>
            <person name="Gogarten J.P."/>
            <person name="Noll K.M."/>
        </authorList>
    </citation>
    <scope>NUCLEOTIDE SEQUENCE [LARGE SCALE GENOMIC DNA]</scope>
    <source>
        <strain evidence="11">ATCC BAA-301 / DSM 14385 / NBRC 107922 / TMO</strain>
    </source>
</reference>
<dbReference type="EMBL" id="CP000812">
    <property type="protein sequence ID" value="ABV33615.1"/>
    <property type="molecule type" value="Genomic_DNA"/>
</dbReference>
<evidence type="ECO:0000256" key="1">
    <source>
        <dbReference type="ARBA" id="ARBA00022730"/>
    </source>
</evidence>
<dbReference type="GO" id="GO:0072344">
    <property type="term" value="P:rescue of stalled ribosome"/>
    <property type="evidence" value="ECO:0007669"/>
    <property type="project" value="UniProtKB-UniRule"/>
</dbReference>
<dbReference type="KEGG" id="tle:Tlet_1050"/>
<dbReference type="Pfam" id="PF00488">
    <property type="entry name" value="MutS_V"/>
    <property type="match status" value="1"/>
</dbReference>
<sequence length="770" mass="86919">MEVYTLERLDFDKIVSIVKKFALSNCGKKLLESFKPVDNPHDELNAVDEFIKIVKSEYDILPSNLTLIDQDDIFEKIESAQTLGSEELLKMADLLSIIGVVKKNLSDLADDFRTKQLSGSLGNYTKMVEEIHKCIDENGWVRDNASEKLKEIRDEQKKITKKIRKEIENFVNSHRNFLQEPVATIRDGRHVFPVKASYKSQIKGIVHSVSSTAVTYFVEPEQFVPLNNNIRELRDQEQDEINKILRDLTLRLFDNWRKIKSDLQTLAYIDSLYARAVFALKYNAHVIYPSQEGVIKLISARHPLIDPQKVVAIDVELAKDKCGLVITGPNTGGKTVTLKTVGLFCSMMMAGFPLTCDKNSKLPGFSKIVIDVGDEQDIQQNLSTFSSHMANIARALSIADQTTLVLLDELGSGTDPMEGAALALAIMDKLKQSGCKFIATTHLTPVKVYAANDDNFVSASVEFDPETLKPTYRVLMGVPGASHAFEIARKLGVDETILENARRLMGEDYMNIEKAIEKYQKQSIILQEKIRALEEEQEELKKIKEEYKKKYERLKKGRVEELDEELKNMYNYIKEMKKQIDEAISNVRKRDRDLEALRNASKIFERQSRTIRKMEMLGETALSENITTGDTVQLKNGGAIGKVVGMRGEKFVVDFSGIKIEAYSSSLVKIPPEKLKDSSNPHPVFSYYNPLSKPEIDVRGLTVEEAEPLVEDFIDKLVLSEFKVGYVIHGKGTGRLAVGIWEVLRRDGRVKKYRFGTPSEGGTGVTVVEV</sequence>
<keyword evidence="8" id="KW-0175">Coiled coil</keyword>
<evidence type="ECO:0000256" key="2">
    <source>
        <dbReference type="ARBA" id="ARBA00022741"/>
    </source>
</evidence>
<reference evidence="10 11" key="1">
    <citation type="submission" date="2007-08" db="EMBL/GenBank/DDBJ databases">
        <title>Complete sequence of Thermotoga lettingae TMO.</title>
        <authorList>
            <consortium name="US DOE Joint Genome Institute"/>
            <person name="Copeland A."/>
            <person name="Lucas S."/>
            <person name="Lapidus A."/>
            <person name="Barry K."/>
            <person name="Glavina del Rio T."/>
            <person name="Dalin E."/>
            <person name="Tice H."/>
            <person name="Pitluck S."/>
            <person name="Foster B."/>
            <person name="Bruce D."/>
            <person name="Schmutz J."/>
            <person name="Larimer F."/>
            <person name="Land M."/>
            <person name="Hauser L."/>
            <person name="Kyrpides N."/>
            <person name="Mikhailova N."/>
            <person name="Nelson K."/>
            <person name="Gogarten J.P."/>
            <person name="Noll K."/>
            <person name="Richardson P."/>
        </authorList>
    </citation>
    <scope>NUCLEOTIDE SEQUENCE [LARGE SCALE GENOMIC DNA]</scope>
    <source>
        <strain evidence="11">ATCC BAA-301 / DSM 14385 / NBRC 107922 / TMO</strain>
    </source>
</reference>